<evidence type="ECO:0000256" key="1">
    <source>
        <dbReference type="SAM" id="Phobius"/>
    </source>
</evidence>
<organism evidence="2 3">
    <name type="scientific">Chryseobacterium ginsengisoli</name>
    <dbReference type="NCBI Taxonomy" id="363853"/>
    <lineage>
        <taxon>Bacteria</taxon>
        <taxon>Pseudomonadati</taxon>
        <taxon>Bacteroidota</taxon>
        <taxon>Flavobacteriia</taxon>
        <taxon>Flavobacteriales</taxon>
        <taxon>Weeksellaceae</taxon>
        <taxon>Chryseobacterium group</taxon>
        <taxon>Chryseobacterium</taxon>
    </lineage>
</organism>
<keyword evidence="1" id="KW-1133">Transmembrane helix</keyword>
<proteinExistence type="predicted"/>
<keyword evidence="1" id="KW-0472">Membrane</keyword>
<dbReference type="EMBL" id="BAABHX010000002">
    <property type="protein sequence ID" value="GAA5090324.1"/>
    <property type="molecule type" value="Genomic_DNA"/>
</dbReference>
<keyword evidence="3" id="KW-1185">Reference proteome</keyword>
<feature type="transmembrane region" description="Helical" evidence="1">
    <location>
        <begin position="72"/>
        <end position="90"/>
    </location>
</feature>
<reference evidence="3" key="1">
    <citation type="journal article" date="2019" name="Int. J. Syst. Evol. Microbiol.">
        <title>The Global Catalogue of Microorganisms (GCM) 10K type strain sequencing project: providing services to taxonomists for standard genome sequencing and annotation.</title>
        <authorList>
            <consortium name="The Broad Institute Genomics Platform"/>
            <consortium name="The Broad Institute Genome Sequencing Center for Infectious Disease"/>
            <person name="Wu L."/>
            <person name="Ma J."/>
        </authorList>
    </citation>
    <scope>NUCLEOTIDE SEQUENCE [LARGE SCALE GENOMIC DNA]</scope>
    <source>
        <strain evidence="3">JCM 18019</strain>
    </source>
</reference>
<keyword evidence="1" id="KW-0812">Transmembrane</keyword>
<feature type="transmembrane region" description="Helical" evidence="1">
    <location>
        <begin position="49"/>
        <end position="65"/>
    </location>
</feature>
<comment type="caution">
    <text evidence="2">The sequence shown here is derived from an EMBL/GenBank/DDBJ whole genome shotgun (WGS) entry which is preliminary data.</text>
</comment>
<name>A0ABP9M320_9FLAO</name>
<evidence type="ECO:0000313" key="2">
    <source>
        <dbReference type="EMBL" id="GAA5090324.1"/>
    </source>
</evidence>
<protein>
    <submittedName>
        <fullName evidence="2">Uncharacterized protein</fullName>
    </submittedName>
</protein>
<evidence type="ECO:0000313" key="3">
    <source>
        <dbReference type="Proteomes" id="UP001500353"/>
    </source>
</evidence>
<gene>
    <name evidence="2" type="ORF">GCM10023210_16260</name>
</gene>
<accession>A0ABP9M320</accession>
<sequence>MKIYALTLTLSTLIIFLLRIFYIDSSNNISHNLNLLFDSNINGRDAKSFIYFYLMLSMILNYLVFHKLWMFKAIYCLLICINILLIVFSLNQF</sequence>
<dbReference type="Proteomes" id="UP001500353">
    <property type="component" value="Unassembled WGS sequence"/>
</dbReference>